<feature type="transmembrane region" description="Helical" evidence="1">
    <location>
        <begin position="58"/>
        <end position="76"/>
    </location>
</feature>
<evidence type="ECO:0000259" key="2">
    <source>
        <dbReference type="Pfam" id="PF14399"/>
    </source>
</evidence>
<dbReference type="Pfam" id="PF14399">
    <property type="entry name" value="BtrH_N"/>
    <property type="match status" value="1"/>
</dbReference>
<reference evidence="4" key="1">
    <citation type="submission" date="2019-08" db="EMBL/GenBank/DDBJ databases">
        <authorList>
            <person name="Kucharzyk K."/>
            <person name="Murdoch R.W."/>
            <person name="Higgins S."/>
            <person name="Loffler F."/>
        </authorList>
    </citation>
    <scope>NUCLEOTIDE SEQUENCE</scope>
</reference>
<dbReference type="InterPro" id="IPR026935">
    <property type="entry name" value="BtrH_N"/>
</dbReference>
<keyword evidence="1" id="KW-0472">Membrane</keyword>
<feature type="domain" description="DUF4872" evidence="3">
    <location>
        <begin position="154"/>
        <end position="328"/>
    </location>
</feature>
<organism evidence="4">
    <name type="scientific">bioreactor metagenome</name>
    <dbReference type="NCBI Taxonomy" id="1076179"/>
    <lineage>
        <taxon>unclassified sequences</taxon>
        <taxon>metagenomes</taxon>
        <taxon>ecological metagenomes</taxon>
    </lineage>
</organism>
<feature type="domain" description="Butirosin biosynthesis protein H N-terminal" evidence="2">
    <location>
        <begin position="12"/>
        <end position="143"/>
    </location>
</feature>
<keyword evidence="1" id="KW-1133">Transmembrane helix</keyword>
<accession>A0A644UM13</accession>
<dbReference type="InterPro" id="IPR032369">
    <property type="entry name" value="DUF4872"/>
</dbReference>
<feature type="transmembrane region" description="Helical" evidence="1">
    <location>
        <begin position="96"/>
        <end position="115"/>
    </location>
</feature>
<gene>
    <name evidence="4" type="ORF">SDC9_25796</name>
</gene>
<keyword evidence="1" id="KW-0812">Transmembrane</keyword>
<evidence type="ECO:0000256" key="1">
    <source>
        <dbReference type="SAM" id="Phobius"/>
    </source>
</evidence>
<evidence type="ECO:0008006" key="5">
    <source>
        <dbReference type="Google" id="ProtNLM"/>
    </source>
</evidence>
<dbReference type="EMBL" id="VSSQ01000131">
    <property type="protein sequence ID" value="MPL79909.1"/>
    <property type="molecule type" value="Genomic_DNA"/>
</dbReference>
<proteinExistence type="predicted"/>
<evidence type="ECO:0000259" key="3">
    <source>
        <dbReference type="Pfam" id="PF16169"/>
    </source>
</evidence>
<comment type="caution">
    <text evidence="4">The sequence shown here is derived from an EMBL/GenBank/DDBJ whole genome shotgun (WGS) entry which is preliminary data.</text>
</comment>
<protein>
    <recommendedName>
        <fullName evidence="5">Peptidase</fullName>
    </recommendedName>
</protein>
<sequence>MQLDFKHKPSGHCENGVVSNLLGFYGINISEAMVFGLGSGLFFAHMPFIKLHGMAVTSFRPLPGAIFSRVMSLLGIKMKRYKFRDKEKSMAALDKVLFSGAPVGMLVGVYNLPYFPAEYRFHFNAHNICVIGKEGDLYTVSDPVVVEKCTLTYEELKTVRFAKGTYPPSGRMYHITDVSHKKDVDSETIRKSILLNCNRMTKIPIPMFGVNGIRFLARRMRRWERSMGKKRAALNLAQVIRMNEEIGTGGAGFRFIYAAFLQEAASVMNKPELRHYSEEMTAAGDLWRDFSYNAARMFKKRDGDTMTYNLLADKLMNIADKEESIFRGLEKLMKNA</sequence>
<evidence type="ECO:0000313" key="4">
    <source>
        <dbReference type="EMBL" id="MPL79909.1"/>
    </source>
</evidence>
<dbReference type="Pfam" id="PF16169">
    <property type="entry name" value="DUF4872"/>
    <property type="match status" value="1"/>
</dbReference>
<dbReference type="AlphaFoldDB" id="A0A644UM13"/>
<name>A0A644UM13_9ZZZZ</name>
<feature type="transmembrane region" description="Helical" evidence="1">
    <location>
        <begin position="21"/>
        <end position="46"/>
    </location>
</feature>